<feature type="lipid moiety-binding region" description="Phosphatidylserine amidated glycine; alternate" evidence="9">
    <location>
        <position position="116"/>
    </location>
</feature>
<sequence>MFLPPTPLLSEKTFKLRCTFEQRVEGVRLTREQHPTKIPLPVLDKTKFLIPDHVYRSELLKRIRRRLPLNANQVFFLVVNGHSLVSASTPISEGYESKKDGDGFLCMAYASQETFGMNLSLSGIAPQNAFAIIVGKKRGTWGCMRKLNC</sequence>
<dbReference type="GO" id="GO:0031410">
    <property type="term" value="C:cytoplasmic vesicle"/>
    <property type="evidence" value="ECO:0007669"/>
    <property type="project" value="UniProtKB-KW"/>
</dbReference>
<dbReference type="FunFam" id="3.10.20.90:FF:000149">
    <property type="entry name" value="microtubule-associated proteins 1A/1B light chain 3C"/>
    <property type="match status" value="1"/>
</dbReference>
<keyword evidence="5" id="KW-0472">Membrane</keyword>
<evidence type="ECO:0000256" key="8">
    <source>
        <dbReference type="ARBA" id="ARBA00037868"/>
    </source>
</evidence>
<dbReference type="GO" id="GO:0012505">
    <property type="term" value="C:endomembrane system"/>
    <property type="evidence" value="ECO:0007669"/>
    <property type="project" value="UniProtKB-SubCell"/>
</dbReference>
<evidence type="ECO:0000256" key="6">
    <source>
        <dbReference type="ARBA" id="ARBA00023288"/>
    </source>
</evidence>
<protein>
    <recommendedName>
        <fullName evidence="13">Microtubule associated protein 1 light chain 3 beta</fullName>
    </recommendedName>
</protein>
<proteinExistence type="inferred from homology"/>
<dbReference type="AlphaFoldDB" id="A0A8C4MZG0"/>
<evidence type="ECO:0000256" key="4">
    <source>
        <dbReference type="ARBA" id="ARBA00023006"/>
    </source>
</evidence>
<keyword evidence="7" id="KW-0968">Cytoplasmic vesicle</keyword>
<evidence type="ECO:0000313" key="12">
    <source>
        <dbReference type="Proteomes" id="UP000694387"/>
    </source>
</evidence>
<evidence type="ECO:0000256" key="7">
    <source>
        <dbReference type="ARBA" id="ARBA00023329"/>
    </source>
</evidence>
<dbReference type="GO" id="GO:0005776">
    <property type="term" value="C:autophagosome"/>
    <property type="evidence" value="ECO:0007669"/>
    <property type="project" value="UniProtKB-SubCell"/>
</dbReference>
<dbReference type="GO" id="GO:0006950">
    <property type="term" value="P:response to stress"/>
    <property type="evidence" value="ECO:0007669"/>
    <property type="project" value="UniProtKB-ARBA"/>
</dbReference>
<evidence type="ECO:0000256" key="5">
    <source>
        <dbReference type="ARBA" id="ARBA00023136"/>
    </source>
</evidence>
<accession>A0A8C4MZG0</accession>
<dbReference type="Gene3D" id="3.10.20.90">
    <property type="entry name" value="Phosphatidylinositol 3-kinase Catalytic Subunit, Chain A, domain 1"/>
    <property type="match status" value="1"/>
</dbReference>
<evidence type="ECO:0000313" key="11">
    <source>
        <dbReference type="Ensembl" id="ENSEASP00005029727.2"/>
    </source>
</evidence>
<reference evidence="11" key="3">
    <citation type="submission" date="2025-09" db="UniProtKB">
        <authorList>
            <consortium name="Ensembl"/>
        </authorList>
    </citation>
    <scope>IDENTIFICATION</scope>
</reference>
<evidence type="ECO:0000256" key="9">
    <source>
        <dbReference type="PIRSR" id="PIRSR604241-50"/>
    </source>
</evidence>
<comment type="similarity">
    <text evidence="2 10">Belongs to the ATG8 family.</text>
</comment>
<evidence type="ECO:0000256" key="1">
    <source>
        <dbReference type="ARBA" id="ARBA00004419"/>
    </source>
</evidence>
<evidence type="ECO:0000256" key="10">
    <source>
        <dbReference type="RuleBase" id="RU004384"/>
    </source>
</evidence>
<keyword evidence="12" id="KW-1185">Reference proteome</keyword>
<dbReference type="InterPro" id="IPR029071">
    <property type="entry name" value="Ubiquitin-like_domsf"/>
</dbReference>
<reference evidence="11 12" key="1">
    <citation type="journal article" date="2020" name="Nat. Commun.">
        <title>Donkey genomes provide new insights into domestication and selection for coat color.</title>
        <authorList>
            <person name="Wang"/>
            <person name="C."/>
            <person name="Li"/>
            <person name="H."/>
            <person name="Guo"/>
            <person name="Y."/>
            <person name="Huang"/>
            <person name="J."/>
            <person name="Sun"/>
            <person name="Y."/>
            <person name="Min"/>
            <person name="J."/>
            <person name="Wang"/>
            <person name="J."/>
            <person name="Fang"/>
            <person name="X."/>
            <person name="Zhao"/>
            <person name="Z."/>
            <person name="Wang"/>
            <person name="S."/>
            <person name="Zhang"/>
            <person name="Y."/>
            <person name="Liu"/>
            <person name="Q."/>
            <person name="Jiang"/>
            <person name="Q."/>
            <person name="Wang"/>
            <person name="X."/>
            <person name="Guo"/>
            <person name="Y."/>
            <person name="Yang"/>
            <person name="C."/>
            <person name="Wang"/>
            <person name="Y."/>
            <person name="Tian"/>
            <person name="F."/>
            <person name="Zhuang"/>
            <person name="G."/>
            <person name="Fan"/>
            <person name="Y."/>
            <person name="Gao"/>
            <person name="Q."/>
            <person name="Li"/>
            <person name="Y."/>
            <person name="Ju"/>
            <person name="Z."/>
            <person name="Li"/>
            <person name="J."/>
            <person name="Li"/>
            <person name="R."/>
            <person name="Hou"/>
            <person name="M."/>
            <person name="Yang"/>
            <person name="G."/>
            <person name="Liu"/>
            <person name="G."/>
            <person name="Liu"/>
            <person name="W."/>
            <person name="Guo"/>
            <person name="J."/>
            <person name="Pan"/>
            <person name="S."/>
            <person name="Fan"/>
            <person name="G."/>
            <person name="Zhang"/>
            <person name="W."/>
            <person name="Zhang"/>
            <person name="R."/>
            <person name="Yu"/>
            <person name="J."/>
            <person name="Zhang"/>
            <person name="X."/>
            <person name="Yin"/>
            <person name="Q."/>
            <person name="Ji"/>
            <person name="C."/>
            <person name="Jin"/>
            <person name="Y."/>
            <person name="Yue"/>
            <person name="G."/>
            <person name="Liu"/>
            <person name="M."/>
            <person name="Xu"/>
            <person name="J."/>
            <person name="Liu"/>
            <person name="S."/>
            <person name="Jordana"/>
            <person name="J."/>
            <person name="Noce"/>
            <person name="A."/>
            <person name="Amills"/>
            <person name="M."/>
            <person name="Wu"/>
            <person name="D.D."/>
            <person name="Li"/>
            <person name="S."/>
            <person name="Zhou"/>
            <person name="X. and Zhong"/>
            <person name="J."/>
        </authorList>
    </citation>
    <scope>NUCLEOTIDE SEQUENCE [LARGE SCALE GENOMIC DNA]</scope>
</reference>
<dbReference type="PANTHER" id="PTHR10969">
    <property type="entry name" value="MICROTUBULE-ASSOCIATED PROTEINS 1A/1B LIGHT CHAIN 3-RELATED"/>
    <property type="match status" value="1"/>
</dbReference>
<evidence type="ECO:0000256" key="2">
    <source>
        <dbReference type="ARBA" id="ARBA00007293"/>
    </source>
</evidence>
<comment type="subcellular location">
    <subcellularLocation>
        <location evidence="1">Cytoplasmic vesicle</location>
        <location evidence="1">Autophagosome</location>
    </subcellularLocation>
    <subcellularLocation>
        <location evidence="8">Endomembrane system</location>
        <topology evidence="8">Lipid-anchor</topology>
    </subcellularLocation>
</comment>
<dbReference type="GeneTree" id="ENSGT00940000154158"/>
<dbReference type="Proteomes" id="UP000694387">
    <property type="component" value="Chromosome 3"/>
</dbReference>
<dbReference type="SUPFAM" id="SSF54236">
    <property type="entry name" value="Ubiquitin-like"/>
    <property type="match status" value="1"/>
</dbReference>
<dbReference type="Pfam" id="PF02991">
    <property type="entry name" value="ATG8"/>
    <property type="match status" value="1"/>
</dbReference>
<dbReference type="InterPro" id="IPR004241">
    <property type="entry name" value="Atg8-like"/>
</dbReference>
<keyword evidence="4 10" id="KW-0072">Autophagy</keyword>
<name>A0A8C4MZG0_EQUAS</name>
<dbReference type="GO" id="GO:0016236">
    <property type="term" value="P:macroautophagy"/>
    <property type="evidence" value="ECO:0007669"/>
    <property type="project" value="UniProtKB-ARBA"/>
</dbReference>
<keyword evidence="3" id="KW-0963">Cytoplasm</keyword>
<organism evidence="11 12">
    <name type="scientific">Equus asinus</name>
    <name type="common">Donkey</name>
    <name type="synonym">Equus africanus asinus</name>
    <dbReference type="NCBI Taxonomy" id="9793"/>
    <lineage>
        <taxon>Eukaryota</taxon>
        <taxon>Metazoa</taxon>
        <taxon>Chordata</taxon>
        <taxon>Craniata</taxon>
        <taxon>Vertebrata</taxon>
        <taxon>Euteleostomi</taxon>
        <taxon>Mammalia</taxon>
        <taxon>Eutheria</taxon>
        <taxon>Laurasiatheria</taxon>
        <taxon>Perissodactyla</taxon>
        <taxon>Equidae</taxon>
        <taxon>Equus</taxon>
    </lineage>
</organism>
<keyword evidence="6 9" id="KW-0449">Lipoprotein</keyword>
<evidence type="ECO:0000256" key="3">
    <source>
        <dbReference type="ARBA" id="ARBA00022490"/>
    </source>
</evidence>
<dbReference type="Ensembl" id="ENSEAST00005032309.2">
    <property type="protein sequence ID" value="ENSEASP00005029727.2"/>
    <property type="gene ID" value="ENSEASG00005020206.2"/>
</dbReference>
<reference evidence="11" key="2">
    <citation type="submission" date="2025-08" db="UniProtKB">
        <authorList>
            <consortium name="Ensembl"/>
        </authorList>
    </citation>
    <scope>IDENTIFICATION</scope>
</reference>
<evidence type="ECO:0008006" key="13">
    <source>
        <dbReference type="Google" id="ProtNLM"/>
    </source>
</evidence>